<dbReference type="InterPro" id="IPR040980">
    <property type="entry name" value="SWI2_SNF2"/>
</dbReference>
<evidence type="ECO:0000256" key="10">
    <source>
        <dbReference type="RuleBase" id="RU364115"/>
    </source>
</evidence>
<evidence type="ECO:0000256" key="4">
    <source>
        <dbReference type="ARBA" id="ARBA00022741"/>
    </source>
</evidence>
<evidence type="ECO:0000256" key="7">
    <source>
        <dbReference type="ARBA" id="ARBA00022801"/>
    </source>
</evidence>
<comment type="subunit">
    <text evidence="10">The type I restriction/modification system is composed of three polypeptides R, M and S.</text>
</comment>
<dbReference type="SMART" id="SM00487">
    <property type="entry name" value="DEXDc"/>
    <property type="match status" value="1"/>
</dbReference>
<comment type="caution">
    <text evidence="12">The sequence shown here is derived from an EMBL/GenBank/DDBJ whole genome shotgun (WGS) entry which is preliminary data.</text>
</comment>
<dbReference type="InterPro" id="IPR014001">
    <property type="entry name" value="Helicase_ATP-bd"/>
</dbReference>
<reference evidence="12 13" key="1">
    <citation type="submission" date="2022-10" db="EMBL/GenBank/DDBJ databases">
        <title>High-quality genome sequences of two octocoral-associated bacteria, Endozoicomonas euniceicola EF212 and Endozoicomonas gorgoniicola PS125.</title>
        <authorList>
            <person name="Chiou Y.-J."/>
            <person name="Chen Y.-H."/>
        </authorList>
    </citation>
    <scope>NUCLEOTIDE SEQUENCE [LARGE SCALE GENOMIC DNA]</scope>
    <source>
        <strain evidence="12 13">PS125</strain>
    </source>
</reference>
<evidence type="ECO:0000259" key="11">
    <source>
        <dbReference type="PROSITE" id="PS51192"/>
    </source>
</evidence>
<proteinExistence type="inferred from homology"/>
<evidence type="ECO:0000256" key="9">
    <source>
        <dbReference type="ARBA" id="ARBA00023125"/>
    </source>
</evidence>
<comment type="catalytic activity">
    <reaction evidence="1 10">
        <text>Endonucleolytic cleavage of DNA to give random double-stranded fragments with terminal 5'-phosphates, ATP is simultaneously hydrolyzed.</text>
        <dbReference type="EC" id="3.1.21.3"/>
    </reaction>
</comment>
<sequence>MSDVMLANFKEEQSAKIPALTLLTHLGYQFIPPAECLTQRGSRSTVILPQVLRELLAKKTFTFMGKEHPLSSAAIDKIVHELATPAMNEGLKAANEKFYNALTYGIGITEFVGGKKASPTIQVIDWENPENNVYHFTEELEVENSQGTGKRIPDLVCFVNGLPWVVIEAKRPDSSTEGKATVSEGISQNIRNQKIDEIPHLFAYSQLLLSVNGHEGLYATCGTPEKFWAKWKEEEITEAEFSKLKNKALSKIQLDSVFAHRPQKVREEYESLVAGGDRVVTDQDRLLVSLLRHDRLLDMTRLFTLFDKKAGRIVARYQQVFGIKALVERITSFDDKGARNGGVIWHTTGSGKSFTMVFLSKALIWLKELARCRVVVVTDRVDLEDQLARTFASGGALSGKDKKEAMATTGRRLAEQIGKGNERIIFSIIDKFRTAIKLPECHNDSPDMIVLVDEGHRSQNGENNIRMQQALPNAAFIAFTGTPLLQDDKTENKFGKIIHSYTMQQAMGMTNDHIMSCISYTACPDFG</sequence>
<evidence type="ECO:0000256" key="3">
    <source>
        <dbReference type="ARBA" id="ARBA00022722"/>
    </source>
</evidence>
<dbReference type="Proteomes" id="UP001209854">
    <property type="component" value="Unassembled WGS sequence"/>
</dbReference>
<dbReference type="InterPro" id="IPR007409">
    <property type="entry name" value="Restrct_endonuc_type1_HsdR_N"/>
</dbReference>
<evidence type="ECO:0000256" key="1">
    <source>
        <dbReference type="ARBA" id="ARBA00000851"/>
    </source>
</evidence>
<keyword evidence="5 10" id="KW-0680">Restriction system</keyword>
<comment type="similarity">
    <text evidence="2 10">Belongs to the HsdR family.</text>
</comment>
<protein>
    <recommendedName>
        <fullName evidence="10">Type I restriction enzyme endonuclease subunit</fullName>
        <shortName evidence="10">R protein</shortName>
        <ecNumber evidence="10">3.1.21.3</ecNumber>
    </recommendedName>
</protein>
<keyword evidence="8 10" id="KW-0067">ATP-binding</keyword>
<dbReference type="Gene3D" id="3.40.50.300">
    <property type="entry name" value="P-loop containing nucleotide triphosphate hydrolases"/>
    <property type="match status" value="1"/>
</dbReference>
<keyword evidence="7 10" id="KW-0378">Hydrolase</keyword>
<dbReference type="Pfam" id="PF04313">
    <property type="entry name" value="HSDR_N"/>
    <property type="match status" value="1"/>
</dbReference>
<dbReference type="PROSITE" id="PS51192">
    <property type="entry name" value="HELICASE_ATP_BIND_1"/>
    <property type="match status" value="1"/>
</dbReference>
<dbReference type="InterPro" id="IPR051268">
    <property type="entry name" value="Type-I_R_enzyme_R_subunit"/>
</dbReference>
<evidence type="ECO:0000256" key="8">
    <source>
        <dbReference type="ARBA" id="ARBA00022840"/>
    </source>
</evidence>
<keyword evidence="9 10" id="KW-0238">DNA-binding</keyword>
<dbReference type="Gene3D" id="3.90.1570.50">
    <property type="match status" value="1"/>
</dbReference>
<keyword evidence="13" id="KW-1185">Reference proteome</keyword>
<comment type="function">
    <text evidence="10">Subunit R is required for both nuclease and ATPase activities, but not for modification.</text>
</comment>
<keyword evidence="3" id="KW-0540">Nuclease</keyword>
<feature type="domain" description="Helicase ATP-binding" evidence="11">
    <location>
        <begin position="333"/>
        <end position="501"/>
    </location>
</feature>
<dbReference type="SUPFAM" id="SSF52540">
    <property type="entry name" value="P-loop containing nucleoside triphosphate hydrolases"/>
    <property type="match status" value="1"/>
</dbReference>
<gene>
    <name evidence="12" type="ORF">NX722_01490</name>
</gene>
<evidence type="ECO:0000256" key="6">
    <source>
        <dbReference type="ARBA" id="ARBA00022759"/>
    </source>
</evidence>
<dbReference type="NCBIfam" id="TIGR00348">
    <property type="entry name" value="hsdR"/>
    <property type="match status" value="1"/>
</dbReference>
<dbReference type="RefSeq" id="WP_262566395.1">
    <property type="nucleotide sequence ID" value="NZ_JAPFCC010000001.1"/>
</dbReference>
<name>A0ABT3MPN8_9GAMM</name>
<keyword evidence="4 10" id="KW-0547">Nucleotide-binding</keyword>
<evidence type="ECO:0000313" key="13">
    <source>
        <dbReference type="Proteomes" id="UP001209854"/>
    </source>
</evidence>
<dbReference type="InterPro" id="IPR004473">
    <property type="entry name" value="Restrct_endonuc_typeI_HsdR"/>
</dbReference>
<organism evidence="12 13">
    <name type="scientific">Endozoicomonas gorgoniicola</name>
    <dbReference type="NCBI Taxonomy" id="1234144"/>
    <lineage>
        <taxon>Bacteria</taxon>
        <taxon>Pseudomonadati</taxon>
        <taxon>Pseudomonadota</taxon>
        <taxon>Gammaproteobacteria</taxon>
        <taxon>Oceanospirillales</taxon>
        <taxon>Endozoicomonadaceae</taxon>
        <taxon>Endozoicomonas</taxon>
    </lineage>
</organism>
<dbReference type="GO" id="GO:0009035">
    <property type="term" value="F:type I site-specific deoxyribonuclease activity"/>
    <property type="evidence" value="ECO:0007669"/>
    <property type="project" value="UniProtKB-EC"/>
</dbReference>
<dbReference type="CDD" id="cd22332">
    <property type="entry name" value="HsdR_N"/>
    <property type="match status" value="1"/>
</dbReference>
<dbReference type="PANTHER" id="PTHR30195">
    <property type="entry name" value="TYPE I SITE-SPECIFIC DEOXYRIBONUCLEASE PROTEIN SUBUNIT M AND R"/>
    <property type="match status" value="1"/>
</dbReference>
<accession>A0ABT3MPN8</accession>
<dbReference type="InterPro" id="IPR027417">
    <property type="entry name" value="P-loop_NTPase"/>
</dbReference>
<dbReference type="Pfam" id="PF18766">
    <property type="entry name" value="SWI2_SNF2"/>
    <property type="match status" value="1"/>
</dbReference>
<dbReference type="EMBL" id="JAPFCC010000001">
    <property type="protein sequence ID" value="MCW7551334.1"/>
    <property type="molecule type" value="Genomic_DNA"/>
</dbReference>
<evidence type="ECO:0000313" key="12">
    <source>
        <dbReference type="EMBL" id="MCW7551334.1"/>
    </source>
</evidence>
<dbReference type="EC" id="3.1.21.3" evidence="10"/>
<evidence type="ECO:0000256" key="2">
    <source>
        <dbReference type="ARBA" id="ARBA00008598"/>
    </source>
</evidence>
<keyword evidence="6" id="KW-0255">Endonuclease</keyword>
<evidence type="ECO:0000256" key="5">
    <source>
        <dbReference type="ARBA" id="ARBA00022747"/>
    </source>
</evidence>
<dbReference type="PANTHER" id="PTHR30195:SF15">
    <property type="entry name" value="TYPE I RESTRICTION ENZYME HINDI ENDONUCLEASE SUBUNIT"/>
    <property type="match status" value="1"/>
</dbReference>